<dbReference type="Proteomes" id="UP000674416">
    <property type="component" value="Unassembled WGS sequence"/>
</dbReference>
<dbReference type="RefSeq" id="WP_053603024.1">
    <property type="nucleotide sequence ID" value="NZ_JAFDST010000001.1"/>
</dbReference>
<evidence type="ECO:0000313" key="6">
    <source>
        <dbReference type="Proteomes" id="UP000674416"/>
    </source>
</evidence>
<dbReference type="InterPro" id="IPR029044">
    <property type="entry name" value="Nucleotide-diphossugar_trans"/>
</dbReference>
<dbReference type="PANTHER" id="PTHR22916">
    <property type="entry name" value="GLYCOSYLTRANSFERASE"/>
    <property type="match status" value="1"/>
</dbReference>
<feature type="domain" description="TarS/TarP linker" evidence="4">
    <location>
        <begin position="236"/>
        <end position="318"/>
    </location>
</feature>
<dbReference type="Pfam" id="PF18674">
    <property type="entry name" value="TarS_C1"/>
    <property type="match status" value="1"/>
</dbReference>
<reference evidence="5 6" key="1">
    <citation type="submission" date="2021-01" db="EMBL/GenBank/DDBJ databases">
        <title>Genomic Encyclopedia of Type Strains, Phase IV (KMG-IV): sequencing the most valuable type-strain genomes for metagenomic binning, comparative biology and taxonomic classification.</title>
        <authorList>
            <person name="Goeker M."/>
        </authorList>
    </citation>
    <scope>NUCLEOTIDE SEQUENCE [LARGE SCALE GENOMIC DNA]</scope>
    <source>
        <strain evidence="5 6">DSM 103394</strain>
    </source>
</reference>
<protein>
    <submittedName>
        <fullName evidence="5">Glycosyltransferase involved in cell wall biosynthesis</fullName>
    </submittedName>
</protein>
<feature type="domain" description="Glycosyltransferase 2-like" evidence="2">
    <location>
        <begin position="4"/>
        <end position="136"/>
    </location>
</feature>
<gene>
    <name evidence="5" type="ORF">JOC74_000763</name>
</gene>
<name>A0ABS4CTC4_9BACI</name>
<feature type="domain" description="TarS C-terminal" evidence="3">
    <location>
        <begin position="369"/>
        <end position="499"/>
    </location>
</feature>
<dbReference type="PANTHER" id="PTHR22916:SF3">
    <property type="entry name" value="UDP-GLCNAC:BETAGAL BETA-1,3-N-ACETYLGLUCOSAMINYLTRANSFERASE-LIKE PROTEIN 1"/>
    <property type="match status" value="1"/>
</dbReference>
<evidence type="ECO:0000259" key="3">
    <source>
        <dbReference type="Pfam" id="PF18674"/>
    </source>
</evidence>
<dbReference type="Gene3D" id="3.90.550.10">
    <property type="entry name" value="Spore Coat Polysaccharide Biosynthesis Protein SpsA, Chain A"/>
    <property type="match status" value="1"/>
</dbReference>
<evidence type="ECO:0000313" key="5">
    <source>
        <dbReference type="EMBL" id="MBP1080275.1"/>
    </source>
</evidence>
<organism evidence="5 6">
    <name type="scientific">Bacillus capparidis</name>
    <dbReference type="NCBI Taxonomy" id="1840411"/>
    <lineage>
        <taxon>Bacteria</taxon>
        <taxon>Bacillati</taxon>
        <taxon>Bacillota</taxon>
        <taxon>Bacilli</taxon>
        <taxon>Bacillales</taxon>
        <taxon>Bacillaceae</taxon>
        <taxon>Bacillus</taxon>
    </lineage>
</organism>
<accession>A0ABS4CTC4</accession>
<evidence type="ECO:0000259" key="2">
    <source>
        <dbReference type="Pfam" id="PF00535"/>
    </source>
</evidence>
<dbReference type="InterPro" id="IPR001173">
    <property type="entry name" value="Glyco_trans_2-like"/>
</dbReference>
<proteinExistence type="inferred from homology"/>
<dbReference type="Pfam" id="PF22181">
    <property type="entry name" value="TarS_linker"/>
    <property type="match status" value="1"/>
</dbReference>
<dbReference type="Pfam" id="PF00535">
    <property type="entry name" value="Glycos_transf_2"/>
    <property type="match status" value="1"/>
</dbReference>
<keyword evidence="6" id="KW-1185">Reference proteome</keyword>
<evidence type="ECO:0000259" key="4">
    <source>
        <dbReference type="Pfam" id="PF22181"/>
    </source>
</evidence>
<comment type="similarity">
    <text evidence="1">Belongs to the glycosyltransferase 2 family.</text>
</comment>
<evidence type="ECO:0000256" key="1">
    <source>
        <dbReference type="ARBA" id="ARBA00006739"/>
    </source>
</evidence>
<dbReference type="CDD" id="cd00761">
    <property type="entry name" value="Glyco_tranf_GTA_type"/>
    <property type="match status" value="1"/>
</dbReference>
<comment type="caution">
    <text evidence="5">The sequence shown here is derived from an EMBL/GenBank/DDBJ whole genome shotgun (WGS) entry which is preliminary data.</text>
</comment>
<dbReference type="InterPro" id="IPR054028">
    <property type="entry name" value="TarS/TarP_linker"/>
</dbReference>
<dbReference type="EMBL" id="JAFDST010000001">
    <property type="protein sequence ID" value="MBP1080275.1"/>
    <property type="molecule type" value="Genomic_DNA"/>
</dbReference>
<dbReference type="InterPro" id="IPR041038">
    <property type="entry name" value="TarS_C1"/>
</dbReference>
<dbReference type="SUPFAM" id="SSF53448">
    <property type="entry name" value="Nucleotide-diphospho-sugar transferases"/>
    <property type="match status" value="1"/>
</dbReference>
<sequence length="611" mass="71354">MKISICTPAYNAEKNIPQLLDSIVSQTMDPNEFEVIVVDDKSTDNTIRVLKQYRKKIKKLRIYRRFINSGGPGKPRNQAMKRARGEYIFFADADDYLGKESLQRMYDYAIKHSSEVLIGKYKGVNGRGVPKSMFKKNTPDVDPASEDARLVYTFTPQKLFKRSLIKKHKLRFLTDIKASEDQYFYMKALIYANKISVLADYDYYYLVKHEGDHASASSMTAKEKYYITGMIANEINIGIKEEHRKKRLMAEFINRHFDYSRMTRFTISKKTEAEKQEWMNELRKFVLRYVSPQVDELVYPHVQIRLLFIRNNDYKNLHLFEKEEKQLDGNCYAANGNIYADLESLKDYSVDKSLMMMNYKNKIHHFAETIQVVDNQFSIKGTLKYSLLKSVQNAKLRMTGVFVHRATKKEKVFKPLSCENNYFSFKIAYTQLIEENEDFGVWDFFIDTEIEGFHGRSRLGSKKNPYKYPRDTFSINHSSQSSFSAKIYFTHPLSNVSVDIKRIEKVEVSKCVRQSDNLKFILENKIFYFSEDSNILLKTDNKTFALPFSIEHDFLNINTILSIYIANLAEISSELERSASFYLENNDLAIINRKGEALSLNTLRPFLANNN</sequence>